<feature type="region of interest" description="Disordered" evidence="1">
    <location>
        <begin position="21"/>
        <end position="44"/>
    </location>
</feature>
<sequence>MKRVLVAVLFCTLFLAACTTGGEKPTETGKPEETKQEEPVEVTEETLQEFRKSLETSDDPVGIRKQMDEMMASASEEQSDAILADYIGYLDAYRRIGMTDVWNKLQGLEPYFDDVTEAISPDSVTDPDLKALYSRMVDAGYRFIRIEGTVEPIVDYGLMGSYSGNISTEMEEYLRFKAMDSDKPWAKDAGIVIPVSELGERIAAAEGFMKKYPESGFKGNVLRDFGNYLNGYLGGLDNTPVTDGKDYSKDYLEAYEDYLEKHPDTKTAVVLGRYYSNLKAKGFAAPYDDTNSAERLEFKWRIQGMADSIVSEYGSVAENSDFLITTENLVMRSRPETTGEQLYVIPKGTIVLAEFSWKGWAGVHTSGWSGYSFMEYLKPVAFDPAHHRMTQWNVNLRESPGTESPVLILIPAQTIVYVDEMENGWGKTSYAGKQGYISLSFVKAP</sequence>
<evidence type="ECO:0000256" key="1">
    <source>
        <dbReference type="SAM" id="MobiDB-lite"/>
    </source>
</evidence>
<dbReference type="RefSeq" id="WP_209458136.1">
    <property type="nucleotide sequence ID" value="NZ_JAGGKC010000002.1"/>
</dbReference>
<dbReference type="Pfam" id="PF08239">
    <property type="entry name" value="SH3_3"/>
    <property type="match status" value="1"/>
</dbReference>
<feature type="domain" description="SH3b" evidence="3">
    <location>
        <begin position="319"/>
        <end position="381"/>
    </location>
</feature>
<evidence type="ECO:0000313" key="5">
    <source>
        <dbReference type="Proteomes" id="UP001519271"/>
    </source>
</evidence>
<dbReference type="InterPro" id="IPR003646">
    <property type="entry name" value="SH3-like_bac-type"/>
</dbReference>
<evidence type="ECO:0000256" key="2">
    <source>
        <dbReference type="SAM" id="SignalP"/>
    </source>
</evidence>
<evidence type="ECO:0000259" key="3">
    <source>
        <dbReference type="SMART" id="SM00287"/>
    </source>
</evidence>
<dbReference type="SMART" id="SM00287">
    <property type="entry name" value="SH3b"/>
    <property type="match status" value="2"/>
</dbReference>
<reference evidence="4 5" key="1">
    <citation type="submission" date="2021-03" db="EMBL/GenBank/DDBJ databases">
        <title>Genomic Encyclopedia of Type Strains, Phase IV (KMG-IV): sequencing the most valuable type-strain genomes for metagenomic binning, comparative biology and taxonomic classification.</title>
        <authorList>
            <person name="Goeker M."/>
        </authorList>
    </citation>
    <scope>NUCLEOTIDE SEQUENCE [LARGE SCALE GENOMIC DNA]</scope>
    <source>
        <strain evidence="4 5">DSM 6139</strain>
    </source>
</reference>
<evidence type="ECO:0000313" key="4">
    <source>
        <dbReference type="EMBL" id="MBP1917886.1"/>
    </source>
</evidence>
<dbReference type="Gene3D" id="2.30.30.40">
    <property type="entry name" value="SH3 Domains"/>
    <property type="match status" value="2"/>
</dbReference>
<protein>
    <submittedName>
        <fullName evidence="4">Uncharacterized protein YgiM (DUF1202 family)</fullName>
    </submittedName>
</protein>
<organism evidence="4 5">
    <name type="scientific">Youngiibacter multivorans</name>
    <dbReference type="NCBI Taxonomy" id="937251"/>
    <lineage>
        <taxon>Bacteria</taxon>
        <taxon>Bacillati</taxon>
        <taxon>Bacillota</taxon>
        <taxon>Clostridia</taxon>
        <taxon>Eubacteriales</taxon>
        <taxon>Clostridiaceae</taxon>
        <taxon>Youngiibacter</taxon>
    </lineage>
</organism>
<feature type="compositionally biased region" description="Basic and acidic residues" evidence="1">
    <location>
        <begin position="24"/>
        <end position="38"/>
    </location>
</feature>
<comment type="caution">
    <text evidence="4">The sequence shown here is derived from an EMBL/GenBank/DDBJ whole genome shotgun (WGS) entry which is preliminary data.</text>
</comment>
<gene>
    <name evidence="4" type="ORF">J2Z34_000357</name>
</gene>
<keyword evidence="2" id="KW-0732">Signal</keyword>
<dbReference type="EMBL" id="JAGGKC010000002">
    <property type="protein sequence ID" value="MBP1917886.1"/>
    <property type="molecule type" value="Genomic_DNA"/>
</dbReference>
<proteinExistence type="predicted"/>
<accession>A0ABS4G083</accession>
<dbReference type="Proteomes" id="UP001519271">
    <property type="component" value="Unassembled WGS sequence"/>
</dbReference>
<feature type="domain" description="SH3b" evidence="3">
    <location>
        <begin position="384"/>
        <end position="445"/>
    </location>
</feature>
<name>A0ABS4G083_9CLOT</name>
<feature type="signal peptide" evidence="2">
    <location>
        <begin position="1"/>
        <end position="17"/>
    </location>
</feature>
<keyword evidence="5" id="KW-1185">Reference proteome</keyword>
<feature type="chain" id="PRO_5046936906" evidence="2">
    <location>
        <begin position="18"/>
        <end position="445"/>
    </location>
</feature>
<dbReference type="PROSITE" id="PS51257">
    <property type="entry name" value="PROKAR_LIPOPROTEIN"/>
    <property type="match status" value="1"/>
</dbReference>